<feature type="region of interest" description="Disordered" evidence="17">
    <location>
        <begin position="1255"/>
        <end position="1292"/>
    </location>
</feature>
<feature type="compositionally biased region" description="Low complexity" evidence="17">
    <location>
        <begin position="1841"/>
        <end position="1850"/>
    </location>
</feature>
<dbReference type="Gene3D" id="1.20.5.10">
    <property type="match status" value="1"/>
</dbReference>
<evidence type="ECO:0000256" key="7">
    <source>
        <dbReference type="ARBA" id="ARBA00022687"/>
    </source>
</evidence>
<dbReference type="FunFam" id="1.25.10.10:FF:000035">
    <property type="entry name" value="adenomatous polyposis coli protein 2"/>
    <property type="match status" value="1"/>
</dbReference>
<keyword evidence="12" id="KW-0206">Cytoskeleton</keyword>
<dbReference type="InterPro" id="IPR026818">
    <property type="entry name" value="Apc_fam"/>
</dbReference>
<dbReference type="InterPro" id="IPR041257">
    <property type="entry name" value="APC_rep"/>
</dbReference>
<dbReference type="InterPro" id="IPR016024">
    <property type="entry name" value="ARM-type_fold"/>
</dbReference>
<keyword evidence="11 16" id="KW-0175">Coiled coil</keyword>
<keyword evidence="10" id="KW-0333">Golgi apparatus</keyword>
<feature type="compositionally biased region" description="Polar residues" evidence="17">
    <location>
        <begin position="2049"/>
        <end position="2081"/>
    </location>
</feature>
<feature type="domain" description="Adenomatous polyposis coli protein basic" evidence="18">
    <location>
        <begin position="1900"/>
        <end position="2255"/>
    </location>
</feature>
<feature type="compositionally biased region" description="Basic and acidic residues" evidence="17">
    <location>
        <begin position="2262"/>
        <end position="2280"/>
    </location>
</feature>
<feature type="region of interest" description="Disordered" evidence="17">
    <location>
        <begin position="2165"/>
        <end position="2284"/>
    </location>
</feature>
<evidence type="ECO:0000256" key="15">
    <source>
        <dbReference type="PROSITE-ProRule" id="PRU00259"/>
    </source>
</evidence>
<keyword evidence="9" id="KW-0677">Repeat</keyword>
<evidence type="ECO:0000259" key="18">
    <source>
        <dbReference type="Pfam" id="PF05956"/>
    </source>
</evidence>
<evidence type="ECO:0000256" key="11">
    <source>
        <dbReference type="ARBA" id="ARBA00023054"/>
    </source>
</evidence>
<feature type="region of interest" description="Disordered" evidence="17">
    <location>
        <begin position="1567"/>
        <end position="1620"/>
    </location>
</feature>
<feature type="compositionally biased region" description="Polar residues" evidence="17">
    <location>
        <begin position="1003"/>
        <end position="1012"/>
    </location>
</feature>
<feature type="region of interest" description="Disordered" evidence="17">
    <location>
        <begin position="2348"/>
        <end position="2368"/>
    </location>
</feature>
<dbReference type="SUPFAM" id="SSF58050">
    <property type="entry name" value="N-terminal coiled coil domain from apc"/>
    <property type="match status" value="1"/>
</dbReference>
<feature type="region of interest" description="Disordered" evidence="17">
    <location>
        <begin position="931"/>
        <end position="966"/>
    </location>
</feature>
<dbReference type="FunFam" id="1.10.287.450:FF:000002">
    <property type="entry name" value="adenomatous polyposis coli protein 2"/>
    <property type="match status" value="1"/>
</dbReference>
<feature type="region of interest" description="Disordered" evidence="17">
    <location>
        <begin position="805"/>
        <end position="836"/>
    </location>
</feature>
<feature type="compositionally biased region" description="Basic and acidic residues" evidence="17">
    <location>
        <begin position="811"/>
        <end position="831"/>
    </location>
</feature>
<accession>W5LXB8</accession>
<feature type="repeat" description="ARM" evidence="15">
    <location>
        <begin position="626"/>
        <end position="668"/>
    </location>
</feature>
<dbReference type="Pfam" id="PF16689">
    <property type="entry name" value="APC_N_CC"/>
    <property type="match status" value="1"/>
</dbReference>
<dbReference type="Ensembl" id="ENSLOCT00000000779.1">
    <property type="protein sequence ID" value="ENSLOCP00000000775.1"/>
    <property type="gene ID" value="ENSLOCG00000000661.1"/>
</dbReference>
<feature type="compositionally biased region" description="Low complexity" evidence="17">
    <location>
        <begin position="2181"/>
        <end position="2201"/>
    </location>
</feature>
<dbReference type="Pfam" id="PF11414">
    <property type="entry name" value="Suppressor_APC"/>
    <property type="match status" value="1"/>
</dbReference>
<evidence type="ECO:0000256" key="12">
    <source>
        <dbReference type="ARBA" id="ARBA00023212"/>
    </source>
</evidence>
<name>W5LXB8_LEPOC</name>
<dbReference type="Gene3D" id="1.25.10.10">
    <property type="entry name" value="Leucine-rich Repeat Variant"/>
    <property type="match status" value="1"/>
</dbReference>
<keyword evidence="6" id="KW-0597">Phosphoprotein</keyword>
<feature type="domain" description="Adenomatous polyposis coli N-terminal dimerisation" evidence="19">
    <location>
        <begin position="6"/>
        <end position="57"/>
    </location>
</feature>
<dbReference type="OMA" id="AGKDCRM"/>
<dbReference type="SUPFAM" id="SSF48371">
    <property type="entry name" value="ARM repeat"/>
    <property type="match status" value="1"/>
</dbReference>
<dbReference type="GO" id="GO:0016055">
    <property type="term" value="P:Wnt signaling pathway"/>
    <property type="evidence" value="ECO:0007669"/>
    <property type="project" value="UniProtKB-KW"/>
</dbReference>
<feature type="region of interest" description="Disordered" evidence="17">
    <location>
        <begin position="2405"/>
        <end position="2430"/>
    </location>
</feature>
<dbReference type="Pfam" id="PF18797">
    <property type="entry name" value="APC_rep"/>
    <property type="match status" value="1"/>
</dbReference>
<dbReference type="EMBL" id="AHAT01011292">
    <property type="status" value="NOT_ANNOTATED_CDS"/>
    <property type="molecule type" value="Genomic_DNA"/>
</dbReference>
<feature type="compositionally biased region" description="Basic and acidic residues" evidence="17">
    <location>
        <begin position="2007"/>
        <end position="2022"/>
    </location>
</feature>
<dbReference type="Gene3D" id="1.10.287.450">
    <property type="entry name" value="Helix hairpin bin"/>
    <property type="match status" value="1"/>
</dbReference>
<dbReference type="STRING" id="7918.ENSLOCP00000000775"/>
<dbReference type="GO" id="GO:0001708">
    <property type="term" value="P:cell fate specification"/>
    <property type="evidence" value="ECO:0000318"/>
    <property type="project" value="GO_Central"/>
</dbReference>
<feature type="compositionally biased region" description="Polar residues" evidence="17">
    <location>
        <begin position="1956"/>
        <end position="1970"/>
    </location>
</feature>
<evidence type="ECO:0000256" key="9">
    <source>
        <dbReference type="ARBA" id="ARBA00022737"/>
    </source>
</evidence>
<organism evidence="20 21">
    <name type="scientific">Lepisosteus oculatus</name>
    <name type="common">Spotted gar</name>
    <dbReference type="NCBI Taxonomy" id="7918"/>
    <lineage>
        <taxon>Eukaryota</taxon>
        <taxon>Metazoa</taxon>
        <taxon>Chordata</taxon>
        <taxon>Craniata</taxon>
        <taxon>Vertebrata</taxon>
        <taxon>Euteleostomi</taxon>
        <taxon>Actinopterygii</taxon>
        <taxon>Neopterygii</taxon>
        <taxon>Holostei</taxon>
        <taxon>Semionotiformes</taxon>
        <taxon>Lepisosteidae</taxon>
        <taxon>Lepisosteus</taxon>
    </lineage>
</organism>
<dbReference type="GeneTree" id="ENSGT00530000063749"/>
<dbReference type="Pfam" id="PF05956">
    <property type="entry name" value="APC_basic"/>
    <property type="match status" value="1"/>
</dbReference>
<dbReference type="GO" id="GO:0007399">
    <property type="term" value="P:nervous system development"/>
    <property type="evidence" value="ECO:0000318"/>
    <property type="project" value="GO_Central"/>
</dbReference>
<dbReference type="SUPFAM" id="SSF82931">
    <property type="entry name" value="Tumor suppressor gene product Apc"/>
    <property type="match status" value="1"/>
</dbReference>
<dbReference type="InterPro" id="IPR036149">
    <property type="entry name" value="APC_N_sf"/>
</dbReference>
<dbReference type="GO" id="GO:0008013">
    <property type="term" value="F:beta-catenin binding"/>
    <property type="evidence" value="ECO:0000318"/>
    <property type="project" value="GO_Central"/>
</dbReference>
<dbReference type="GO" id="GO:0008017">
    <property type="term" value="F:microtubule binding"/>
    <property type="evidence" value="ECO:0000318"/>
    <property type="project" value="GO_Central"/>
</dbReference>
<dbReference type="Pfam" id="PF05923">
    <property type="entry name" value="APC_r"/>
    <property type="match status" value="1"/>
</dbReference>
<dbReference type="Pfam" id="PF00514">
    <property type="entry name" value="Arm"/>
    <property type="match status" value="2"/>
</dbReference>
<comment type="similarity">
    <text evidence="4">Belongs to the adenomatous polyposis coli (APC) family.</text>
</comment>
<keyword evidence="8" id="KW-0493">Microtubule</keyword>
<dbReference type="InterPro" id="IPR009234">
    <property type="entry name" value="APC_basic_dom"/>
</dbReference>
<comment type="function">
    <text evidence="13">Stabilizes microtubules and may regulate actin fiber dynamics through the activation of Rho family GTPases. May also function in Wnt signaling by promoting the rapid degradation of CTNNB1.</text>
</comment>
<dbReference type="InterPro" id="IPR009223">
    <property type="entry name" value="APC_rpt"/>
</dbReference>
<dbReference type="eggNOG" id="KOG2122">
    <property type="taxonomic scope" value="Eukaryota"/>
</dbReference>
<dbReference type="Proteomes" id="UP000018468">
    <property type="component" value="Linkage group LG19"/>
</dbReference>
<keyword evidence="7" id="KW-0879">Wnt signaling pathway</keyword>
<dbReference type="GO" id="GO:0048471">
    <property type="term" value="C:perinuclear region of cytoplasm"/>
    <property type="evidence" value="ECO:0007669"/>
    <property type="project" value="UniProtKB-SubCell"/>
</dbReference>
<dbReference type="InterPro" id="IPR009224">
    <property type="entry name" value="SAMP"/>
</dbReference>
<dbReference type="Pfam" id="PF05924">
    <property type="entry name" value="SAMP"/>
    <property type="match status" value="2"/>
</dbReference>
<feature type="compositionally biased region" description="Basic and acidic residues" evidence="17">
    <location>
        <begin position="1795"/>
        <end position="1808"/>
    </location>
</feature>
<feature type="region of interest" description="Disordered" evidence="17">
    <location>
        <begin position="2122"/>
        <end position="2148"/>
    </location>
</feature>
<dbReference type="Bgee" id="ENSLOCG00000000661">
    <property type="expression patterns" value="Expressed in camera-type eye and 4 other cell types or tissues"/>
</dbReference>
<dbReference type="HOGENOM" id="CLU_001012_0_0_1"/>
<dbReference type="EMBL" id="AHAT01011290">
    <property type="status" value="NOT_ANNOTATED_CDS"/>
    <property type="molecule type" value="Genomic_DNA"/>
</dbReference>
<keyword evidence="21" id="KW-1185">Reference proteome</keyword>
<feature type="compositionally biased region" description="Low complexity" evidence="17">
    <location>
        <begin position="1977"/>
        <end position="1989"/>
    </location>
</feature>
<feature type="coiled-coil region" evidence="16">
    <location>
        <begin position="8"/>
        <end position="59"/>
    </location>
</feature>
<evidence type="ECO:0000256" key="2">
    <source>
        <dbReference type="ARBA" id="ARBA00004555"/>
    </source>
</evidence>
<reference evidence="20" key="2">
    <citation type="submission" date="2025-08" db="UniProtKB">
        <authorList>
            <consortium name="Ensembl"/>
        </authorList>
    </citation>
    <scope>IDENTIFICATION</scope>
</reference>
<dbReference type="InterPro" id="IPR000225">
    <property type="entry name" value="Armadillo"/>
</dbReference>
<feature type="region of interest" description="Disordered" evidence="17">
    <location>
        <begin position="2304"/>
        <end position="2332"/>
    </location>
</feature>
<evidence type="ECO:0000256" key="16">
    <source>
        <dbReference type="SAM" id="Coils"/>
    </source>
</evidence>
<dbReference type="GO" id="GO:0120025">
    <property type="term" value="C:plasma membrane bounded cell projection"/>
    <property type="evidence" value="ECO:0007669"/>
    <property type="project" value="UniProtKB-ARBA"/>
</dbReference>
<dbReference type="GO" id="GO:0016477">
    <property type="term" value="P:cell migration"/>
    <property type="evidence" value="ECO:0000318"/>
    <property type="project" value="GO_Central"/>
</dbReference>
<feature type="compositionally biased region" description="Basic and acidic residues" evidence="17">
    <location>
        <begin position="993"/>
        <end position="1002"/>
    </location>
</feature>
<evidence type="ECO:0000256" key="8">
    <source>
        <dbReference type="ARBA" id="ARBA00022701"/>
    </source>
</evidence>
<dbReference type="GO" id="GO:0007026">
    <property type="term" value="P:negative regulation of microtubule depolymerization"/>
    <property type="evidence" value="ECO:0000318"/>
    <property type="project" value="GO_Central"/>
</dbReference>
<reference evidence="21" key="1">
    <citation type="submission" date="2011-12" db="EMBL/GenBank/DDBJ databases">
        <title>The Draft Genome of Lepisosteus oculatus.</title>
        <authorList>
            <consortium name="The Broad Institute Genome Assembly &amp; Analysis Group"/>
            <consortium name="Computational R&amp;D Group"/>
            <consortium name="and Sequencing Platform"/>
            <person name="Di Palma F."/>
            <person name="Alfoldi J."/>
            <person name="Johnson J."/>
            <person name="Berlin A."/>
            <person name="Gnerre S."/>
            <person name="Jaffe D."/>
            <person name="MacCallum I."/>
            <person name="Young S."/>
            <person name="Walker B.J."/>
            <person name="Lander E.S."/>
            <person name="Lindblad-Toh K."/>
        </authorList>
    </citation>
    <scope>NUCLEOTIDE SEQUENCE [LARGE SCALE GENOMIC DNA]</scope>
</reference>
<feature type="region of interest" description="Disordered" evidence="17">
    <location>
        <begin position="978"/>
        <end position="1037"/>
    </location>
</feature>
<feature type="region of interest" description="Disordered" evidence="17">
    <location>
        <begin position="1471"/>
        <end position="1493"/>
    </location>
</feature>
<reference evidence="20" key="3">
    <citation type="submission" date="2025-09" db="UniProtKB">
        <authorList>
            <consortium name="Ensembl"/>
        </authorList>
    </citation>
    <scope>IDENTIFICATION</scope>
</reference>
<feature type="compositionally biased region" description="Low complexity" evidence="17">
    <location>
        <begin position="2249"/>
        <end position="2261"/>
    </location>
</feature>
<feature type="compositionally biased region" description="Basic residues" evidence="17">
    <location>
        <begin position="1766"/>
        <end position="1785"/>
    </location>
</feature>
<evidence type="ECO:0000256" key="10">
    <source>
        <dbReference type="ARBA" id="ARBA00023034"/>
    </source>
</evidence>
<evidence type="ECO:0000256" key="13">
    <source>
        <dbReference type="ARBA" id="ARBA00054133"/>
    </source>
</evidence>
<dbReference type="GO" id="GO:0005874">
    <property type="term" value="C:microtubule"/>
    <property type="evidence" value="ECO:0007669"/>
    <property type="project" value="UniProtKB-KW"/>
</dbReference>
<dbReference type="FunFam" id="1.20.5.10:FF:000003">
    <property type="entry name" value="Adenomatous polyposis coli protein 2"/>
    <property type="match status" value="1"/>
</dbReference>
<dbReference type="EMBL" id="AHAT01011291">
    <property type="status" value="NOT_ANNOTATED_CDS"/>
    <property type="molecule type" value="Genomic_DNA"/>
</dbReference>
<evidence type="ECO:0000313" key="20">
    <source>
        <dbReference type="Ensembl" id="ENSLOCP00000000775.1"/>
    </source>
</evidence>
<dbReference type="PROSITE" id="PS50176">
    <property type="entry name" value="ARM_REPEAT"/>
    <property type="match status" value="1"/>
</dbReference>
<evidence type="ECO:0000259" key="19">
    <source>
        <dbReference type="Pfam" id="PF16689"/>
    </source>
</evidence>
<dbReference type="SMART" id="SM00185">
    <property type="entry name" value="ARM"/>
    <property type="match status" value="7"/>
</dbReference>
<evidence type="ECO:0000256" key="6">
    <source>
        <dbReference type="ARBA" id="ARBA00022553"/>
    </source>
</evidence>
<evidence type="ECO:0000256" key="1">
    <source>
        <dbReference type="ARBA" id="ARBA00004245"/>
    </source>
</evidence>
<evidence type="ECO:0000256" key="17">
    <source>
        <dbReference type="SAM" id="MobiDB-lite"/>
    </source>
</evidence>
<evidence type="ECO:0000256" key="3">
    <source>
        <dbReference type="ARBA" id="ARBA00004556"/>
    </source>
</evidence>
<feature type="compositionally biased region" description="Polar residues" evidence="17">
    <location>
        <begin position="1931"/>
        <end position="1946"/>
    </location>
</feature>
<feature type="compositionally biased region" description="Polar residues" evidence="17">
    <location>
        <begin position="113"/>
        <end position="122"/>
    </location>
</feature>
<dbReference type="GO" id="GO:0045295">
    <property type="term" value="F:gamma-catenin binding"/>
    <property type="evidence" value="ECO:0000318"/>
    <property type="project" value="GO_Central"/>
</dbReference>
<dbReference type="EMBL" id="AHAT01011289">
    <property type="status" value="NOT_ANNOTATED_CDS"/>
    <property type="molecule type" value="Genomic_DNA"/>
</dbReference>
<sequence>MAGSVASYDQLVRQVEALRKENTHLRRELEDNSNHLSKLENETSDMKEVLKQLQCKLEQEARTLASTGRTDVLDQLKELHMDLTNYYELKYQPHNLRGSQAAQAAEEEDRTPAPSSDLKTGTSGEGRVTAQHLEDLCKERTLLLSEIEKEERERRWYYSQLQGLSQRLAELPRVETFSMQMDLIRQQLEFEAQQLRSVMEERFGTSDEMVQRTQQLLPSPALCLRSSRAESSELQLLGLHGDRKGGKTHSCGKLSIPESENTACCAISEAPSDTGSKVEMVFWLLSMLATRDREEMSRTLLTMSSSQESCVAMRKSGCVPLLVQILHDGPGAGAGGGCSREARARASAALHNIVYSQPDEGQARREMRVLHVLEQIRAHCEGGWDWVETHRSPAGQEGSSATATPEPVEPQICQAMCAIMKLSFEEEYRRAMNELGGLQAVAELVQLDQELYGTLSEPLSLALRRYAGMALTNLTFGDVVNKAALCSKKSCLQAIVAQLASDSEELHQVVSSILRNLSWRADINSKKILREVGSVTALTTCALQATKESTLKSLLSALWNLSAHSTENKVAICSVDGALGFLVSTLTYKCQSNSLAIIESGGGILRNVSSLVATRDDYRQILRDHNCLQTLLQHLRSHSLTIVSNACGTLWNLSARSPKDQELLWDLGAVSMLRNLIHSKHKMIAMGSAAALRNLLTNRPPKYKDAAVVSPGSCMPSLYMRKQKALEAELDAKHLAETFDSIEKQQSPKLQSINKPLRHIESLAKDYASDSGCFDDDEAPNVSTSLDTGSFSMLSMFLNSSNFLQGQSRKKGSEPERDVDPQAEDGKKPQPADDDVSVAAEKLAKKITTTVAKIDKLVEDITMHTSSEDSFSLSSEDHFVDWQYGSDELHEARAKSCSPCRLSDTSSFARRERLSRAHALLRLKTAHTSLSTDSLNSGSTSDGYSGSKDQIRPSARSATVQRRPNRLELKVAQQGYLDKHDHCIPAETNPNDVAEKDSEDRTNMSLPNQSSTDAEDQCKEPPPPTPATEPTKLSSETNVPTIKLSPSYQHVPLIGSVAKFGIPRNPINSQGMRRQAWIPAINSGGIMKQPPVIQARSPTLSQLETLQKYSVENTPICFSRCSSLSSLSSADGALDGQSQSENELESDSSVEIIDVEDCDLEKNEEESLEDLSESSPTSQPIEIPCHIKREKVFLRGVSPGRHEDMTPSSSSENYIHETPLVMSRCSSVSSLGSFESPSIASSIQSDPCSEMISGTISPSDLPDSPGQTMPPSRSKTPCYADASGQDAQAGGGQWESNLRKLMEIADFKERFNLPPDLDTMIYFTVEKPTENFSCASSLSALPLHEHYIQKDVELKLMPLLHEKDNSPFNTAHGQREETGEEHPLLGAENQADRYGEGNSDDDIEILKECINSAMPSKFRKVRTSLMSSLSTQVLSSQTRRSMQLPVYMLLPAQTNQMGSMRKTARPDKDFYQDDSSFTDSAEGTPVNLSSTTSLSDETLQYPVKEEKGLKDWQLRRMEKQDMMALEAKRIEDLRSFSHFHKPTKMAGHAEMVTNQMNRVIKTVLPTQGVQMHSREAKASLSQLRSRDQSPSHMIQRQDQSHPRNLPKKQSAGMHQGQNNYGEYVHGNLAFQSMRHTTPTEEAIYCFYDDQMEAKREGGRKASTGRKQIKEANRNILTHAAASADRTINLQSKQKCITNKLKHNLIMDETPPCYSLSSSLSSLSDADLEEHQGKAQQVWVKNSSSSSVSLDSEDDLLQKCITSAMPKQRRRHSARKRKSEKKQKLKKAVEGWNPARDQESDNMASDKDSDLNSIEWRAIQEGAHSIVTRLQAASKSREPSSESESVLSCMSGVSSFHTNQEKSDKKKNVKEQGKGNKMPDGRNPRTQLDFAQRKPVPNLPVVFRGRTVIYMPNPKKETNSSQKPPLKKTSPKTETPVKNPNLAQQRSRSLHRLGRANDSTELSLPKRSSTPPARIPKSTSSGSSQNSTPSRQPQKKLTSPSQSSKQIPKKDVKPTNSPTDKKTSPAASPSPKSPAHKKTQKSPVRIPFMQTPSRQPMASRTISPLVTNQPSPGISRQNTQLKRTLPANRLDLVRMSSTRSSSSESDRAGFLRQLTFIKESPSLLRQRSEIPSSRSVPTSKCASPRKMRPGAPAAFLCSSRCQELKGVGQGPRETQDEGQGQGAQRQRAALSRASSSDRGLSGVRPARRTSSESPCRAPQKNISGAWQRERDTFKRHSSSPHINILKRATSRSSILSSSSESSGKVKSEEDRKTQKQQEPRGRGKITWRRIRDEDVPHILKSTLPSTALPLVPSPEGQKPMPPLPGKLPTITLPPRKTSDATVQTEDFATNKTNSSTSPTIERAGESQTTPCASHAIEGHNGGIGHFRQSSPSKAVRVTPFNYIPSPMACGSQSTQIRAPTLNEKPGERLEA</sequence>
<evidence type="ECO:0000313" key="21">
    <source>
        <dbReference type="Proteomes" id="UP000018468"/>
    </source>
</evidence>
<dbReference type="InterPro" id="IPR032038">
    <property type="entry name" value="APC_N"/>
</dbReference>
<dbReference type="Pfam" id="PF16629">
    <property type="entry name" value="Arm_APC_u3"/>
    <property type="match status" value="1"/>
</dbReference>
<dbReference type="GO" id="GO:0016342">
    <property type="term" value="C:catenin complex"/>
    <property type="evidence" value="ECO:0000318"/>
    <property type="project" value="GO_Central"/>
</dbReference>
<dbReference type="GO" id="GO:0007389">
    <property type="term" value="P:pattern specification process"/>
    <property type="evidence" value="ECO:0000318"/>
    <property type="project" value="GO_Central"/>
</dbReference>
<protein>
    <recommendedName>
        <fullName evidence="14">Adenomatous polyposis coli protein 2</fullName>
    </recommendedName>
</protein>
<feature type="compositionally biased region" description="Acidic residues" evidence="17">
    <location>
        <begin position="1142"/>
        <end position="1153"/>
    </location>
</feature>
<dbReference type="GO" id="GO:0030877">
    <property type="term" value="C:beta-catenin destruction complex"/>
    <property type="evidence" value="ECO:0000318"/>
    <property type="project" value="GO_Central"/>
</dbReference>
<feature type="region of interest" description="Disordered" evidence="17">
    <location>
        <begin position="1829"/>
        <end position="2082"/>
    </location>
</feature>
<dbReference type="PANTHER" id="PTHR12607">
    <property type="entry name" value="ADENOMATOUS POLYPOSIS COLI PROTEIN FAMILY"/>
    <property type="match status" value="1"/>
</dbReference>
<keyword evidence="5" id="KW-0963">Cytoplasm</keyword>
<dbReference type="GO" id="GO:0005794">
    <property type="term" value="C:Golgi apparatus"/>
    <property type="evidence" value="ECO:0007669"/>
    <property type="project" value="UniProtKB-SubCell"/>
</dbReference>
<feature type="region of interest" description="Disordered" evidence="17">
    <location>
        <begin position="97"/>
        <end position="125"/>
    </location>
</feature>
<dbReference type="GO" id="GO:0090090">
    <property type="term" value="P:negative regulation of canonical Wnt signaling pathway"/>
    <property type="evidence" value="ECO:0000318"/>
    <property type="project" value="GO_Central"/>
</dbReference>
<feature type="region of interest" description="Disordered" evidence="17">
    <location>
        <begin position="1760"/>
        <end position="1808"/>
    </location>
</feature>
<evidence type="ECO:0000256" key="14">
    <source>
        <dbReference type="ARBA" id="ARBA00072462"/>
    </source>
</evidence>
<dbReference type="PANTHER" id="PTHR12607:SF3">
    <property type="entry name" value="ADENOMATOUS POLYPOSIS COLI PROTEIN 2"/>
    <property type="match status" value="1"/>
</dbReference>
<comment type="subcellular location">
    <subcellularLocation>
        <location evidence="1">Cytoplasm</location>
        <location evidence="1">Cytoskeleton</location>
    </subcellularLocation>
    <subcellularLocation>
        <location evidence="3">Cytoplasm</location>
        <location evidence="3">Perinuclear region</location>
    </subcellularLocation>
    <subcellularLocation>
        <location evidence="2">Golgi apparatus</location>
    </subcellularLocation>
</comment>
<feature type="compositionally biased region" description="Basic and acidic residues" evidence="17">
    <location>
        <begin position="1858"/>
        <end position="1882"/>
    </location>
</feature>
<feature type="compositionally biased region" description="Polar residues" evidence="17">
    <location>
        <begin position="2122"/>
        <end position="2140"/>
    </location>
</feature>
<evidence type="ECO:0000256" key="4">
    <source>
        <dbReference type="ARBA" id="ARBA00009051"/>
    </source>
</evidence>
<dbReference type="InterPro" id="IPR011989">
    <property type="entry name" value="ARM-like"/>
</dbReference>
<dbReference type="InterPro" id="IPR026831">
    <property type="entry name" value="APC_dom"/>
</dbReference>
<feature type="region of interest" description="Disordered" evidence="17">
    <location>
        <begin position="1129"/>
        <end position="1153"/>
    </location>
</feature>
<feature type="compositionally biased region" description="Polar residues" evidence="17">
    <location>
        <begin position="1265"/>
        <end position="1275"/>
    </location>
</feature>
<evidence type="ECO:0000256" key="5">
    <source>
        <dbReference type="ARBA" id="ARBA00022490"/>
    </source>
</evidence>
<dbReference type="InParanoid" id="W5LXB8"/>
<proteinExistence type="inferred from homology"/>
<feature type="compositionally biased region" description="Polar residues" evidence="17">
    <location>
        <begin position="931"/>
        <end position="948"/>
    </location>
</feature>